<dbReference type="Proteomes" id="UP000193926">
    <property type="component" value="Unassembled WGS sequence"/>
</dbReference>
<evidence type="ECO:0008006" key="3">
    <source>
        <dbReference type="Google" id="ProtNLM"/>
    </source>
</evidence>
<organism evidence="1 2">
    <name type="scientific">Marivita geojedonensis</name>
    <dbReference type="NCBI Taxonomy" id="1123756"/>
    <lineage>
        <taxon>Bacteria</taxon>
        <taxon>Pseudomonadati</taxon>
        <taxon>Pseudomonadota</taxon>
        <taxon>Alphaproteobacteria</taxon>
        <taxon>Rhodobacterales</taxon>
        <taxon>Roseobacteraceae</taxon>
        <taxon>Marivita</taxon>
    </lineage>
</organism>
<name>A0A1X4NKF5_9RHOB</name>
<accession>A0A1X4NKF5</accession>
<dbReference type="OrthoDB" id="5600162at2"/>
<dbReference type="EMBL" id="JFKC01000010">
    <property type="protein sequence ID" value="OSQ50693.1"/>
    <property type="molecule type" value="Genomic_DNA"/>
</dbReference>
<sequence length="161" mass="18047">MPKRAHNQFIERNFSSIWPVHLSGFTRLLTQLRLHFDNDLDLLLIMAAIGERTRPESWKDELQSLSVLTDPSESEHLQDPINTQSVSEFTGIPRETVRRKLMILQEKGWVLRDSDGRLSVSSVAGAKLKDATGETMSYLSALLTAFADAGGWKAPGIRSPE</sequence>
<dbReference type="InterPro" id="IPR036390">
    <property type="entry name" value="WH_DNA-bd_sf"/>
</dbReference>
<evidence type="ECO:0000313" key="1">
    <source>
        <dbReference type="EMBL" id="OSQ50693.1"/>
    </source>
</evidence>
<reference evidence="1 2" key="1">
    <citation type="submission" date="2014-03" db="EMBL/GenBank/DDBJ databases">
        <title>The draft genome sequence of Marivita geojedonensis KCTC 23882.</title>
        <authorList>
            <person name="Lai Q."/>
            <person name="Shao Z."/>
        </authorList>
    </citation>
    <scope>NUCLEOTIDE SEQUENCE [LARGE SCALE GENOMIC DNA]</scope>
    <source>
        <strain evidence="1 2">DPG-138</strain>
    </source>
</reference>
<keyword evidence="2" id="KW-1185">Reference proteome</keyword>
<dbReference type="RefSeq" id="WP_085637790.1">
    <property type="nucleotide sequence ID" value="NZ_JFKC01000010.1"/>
</dbReference>
<protein>
    <recommendedName>
        <fullName evidence="3">HTH crp-type domain-containing protein</fullName>
    </recommendedName>
</protein>
<proteinExistence type="predicted"/>
<dbReference type="AlphaFoldDB" id="A0A1X4NKF5"/>
<dbReference type="SUPFAM" id="SSF46785">
    <property type="entry name" value="Winged helix' DNA-binding domain"/>
    <property type="match status" value="1"/>
</dbReference>
<comment type="caution">
    <text evidence="1">The sequence shown here is derived from an EMBL/GenBank/DDBJ whole genome shotgun (WGS) entry which is preliminary data.</text>
</comment>
<gene>
    <name evidence="1" type="ORF">MGEO_11950</name>
</gene>
<evidence type="ECO:0000313" key="2">
    <source>
        <dbReference type="Proteomes" id="UP000193926"/>
    </source>
</evidence>